<gene>
    <name evidence="1" type="ORF">K05K4_14280</name>
</gene>
<organism evidence="1">
    <name type="scientific">Vibrio alginolyticus</name>
    <dbReference type="NCBI Taxonomy" id="663"/>
    <lineage>
        <taxon>Bacteria</taxon>
        <taxon>Pseudomonadati</taxon>
        <taxon>Pseudomonadota</taxon>
        <taxon>Gammaproteobacteria</taxon>
        <taxon>Vibrionales</taxon>
        <taxon>Vibrionaceae</taxon>
        <taxon>Vibrio</taxon>
    </lineage>
</organism>
<protein>
    <submittedName>
        <fullName evidence="1">Uncharacterized protein</fullName>
    </submittedName>
</protein>
<reference evidence="1" key="1">
    <citation type="submission" date="2016-10" db="EMBL/GenBank/DDBJ databases">
        <title>The High Quality Genome of Vibrio alginolyticus K01M1.</title>
        <authorList>
            <person name="Wendling C."/>
            <person name="Chibani C.M."/>
            <person name="Hertel R."/>
            <person name="Sproer C."/>
            <person name="Bunk B."/>
            <person name="Overmann J."/>
            <person name="Roth O."/>
            <person name="Liesegang H."/>
        </authorList>
    </citation>
    <scope>NUCLEOTIDE SEQUENCE</scope>
    <source>
        <strain evidence="1">K05K4</strain>
    </source>
</reference>
<dbReference type="EMBL" id="CP017902">
    <property type="protein sequence ID" value="ARP18264.1"/>
    <property type="molecule type" value="Genomic_DNA"/>
</dbReference>
<dbReference type="AlphaFoldDB" id="A0A1W6UZK3"/>
<sequence length="338" mass="38982">MNQSLTKKATLFTNNNLIQVRLQEQTGQRAYKDLVKRVTLNKTDKLNVRTLIEYDRKDKQLDSKHDQLSKKISRKLHSTSDLYTAATGNYFIALDATTAQVLFADINTHEIEIACVTCVDKNKIGEVHNGDAKNVHGKLKETSTLLINDELSFDAIVQNACDTFSRSKDEILSIIKNNNEGQEVLESKPKRIPVEASLTLNWQVEEIELIVEENEIEALFENDPEVDQQRIDKMISSLAINYNRDLLKTIKPLVKPEHVEYIEDLVKLLDKGMRLLPDRFTIEKITQFYPLMFCNENFQQTEDIITEEEYRLASAALAEKNWSEEEAQFEMLEEQIEP</sequence>
<accession>A0A1W6UZK3</accession>
<evidence type="ECO:0000313" key="1">
    <source>
        <dbReference type="EMBL" id="ARP18264.1"/>
    </source>
</evidence>
<name>A0A1W6UZK3_VIBAL</name>
<proteinExistence type="predicted"/>
<dbReference type="RefSeq" id="WP_086046717.1">
    <property type="nucleotide sequence ID" value="NZ_CP017889.1"/>
</dbReference>